<protein>
    <submittedName>
        <fullName evidence="2">Uncharacterized protein</fullName>
    </submittedName>
</protein>
<name>A0AA43AZQ2_9BURK</name>
<proteinExistence type="predicted"/>
<comment type="caution">
    <text evidence="2">The sequence shown here is derived from an EMBL/GenBank/DDBJ whole genome shotgun (WGS) entry which is preliminary data.</text>
</comment>
<sequence>MTGNPITRRTLLLALAGLTVAPLRAIASPERDAIIQQVYAAPSGTLAYTGQHAALVRLLRVLWMPVESGAPTVDFEQPLLGGADTLAIARNALKTTDDALAIRRLAEVCRLLPRYVESLGMLRPGRYAVPAEMKEAFDFPESGVDAQGRFTLQQAHLTLLRAAVWREVDAKSLQAVLREGERFWPMPYIDGKRPYGDASYYQIDMARLLGEPYPVDAKGYAVIDPVKDARLKRLHYETLAALQVFLAYSTAGKAKR</sequence>
<dbReference type="Proteomes" id="UP001161276">
    <property type="component" value="Unassembled WGS sequence"/>
</dbReference>
<keyword evidence="1" id="KW-0732">Signal</keyword>
<evidence type="ECO:0000256" key="1">
    <source>
        <dbReference type="SAM" id="SignalP"/>
    </source>
</evidence>
<dbReference type="EMBL" id="JAOCKG010000008">
    <property type="protein sequence ID" value="MDH2052491.1"/>
    <property type="molecule type" value="Genomic_DNA"/>
</dbReference>
<gene>
    <name evidence="2" type="ORF">N5K24_18955</name>
</gene>
<dbReference type="PROSITE" id="PS51318">
    <property type="entry name" value="TAT"/>
    <property type="match status" value="1"/>
</dbReference>
<evidence type="ECO:0000313" key="2">
    <source>
        <dbReference type="EMBL" id="MDH2052491.1"/>
    </source>
</evidence>
<feature type="signal peptide" evidence="1">
    <location>
        <begin position="1"/>
        <end position="27"/>
    </location>
</feature>
<feature type="chain" id="PRO_5041387226" evidence="1">
    <location>
        <begin position="28"/>
        <end position="256"/>
    </location>
</feature>
<evidence type="ECO:0000313" key="3">
    <source>
        <dbReference type="Proteomes" id="UP001161276"/>
    </source>
</evidence>
<reference evidence="2" key="1">
    <citation type="submission" date="2022-09" db="EMBL/GenBank/DDBJ databases">
        <title>Intensive care unit water sources are persistently colonized with multi-drug resistant bacteria and are the site of extensive horizontal gene transfer of antibiotic resistance genes.</title>
        <authorList>
            <person name="Diorio-Toth L."/>
        </authorList>
    </citation>
    <scope>NUCLEOTIDE SEQUENCE</scope>
    <source>
        <strain evidence="2">GD03676</strain>
    </source>
</reference>
<dbReference type="AlphaFoldDB" id="A0AA43AZQ2"/>
<dbReference type="RefSeq" id="WP_280027991.1">
    <property type="nucleotide sequence ID" value="NZ_JAOCKG010000008.1"/>
</dbReference>
<organism evidence="2 3">
    <name type="scientific">Achromobacter marplatensis</name>
    <dbReference type="NCBI Taxonomy" id="470868"/>
    <lineage>
        <taxon>Bacteria</taxon>
        <taxon>Pseudomonadati</taxon>
        <taxon>Pseudomonadota</taxon>
        <taxon>Betaproteobacteria</taxon>
        <taxon>Burkholderiales</taxon>
        <taxon>Alcaligenaceae</taxon>
        <taxon>Achromobacter</taxon>
    </lineage>
</organism>
<dbReference type="InterPro" id="IPR006311">
    <property type="entry name" value="TAT_signal"/>
</dbReference>
<accession>A0AA43AZQ2</accession>